<keyword evidence="2" id="KW-1185">Reference proteome</keyword>
<gene>
    <name evidence="1" type="ORF">V0288_24995</name>
</gene>
<evidence type="ECO:0000313" key="1">
    <source>
        <dbReference type="EMBL" id="MEG3440408.1"/>
    </source>
</evidence>
<protein>
    <submittedName>
        <fullName evidence="1">Uncharacterized protein</fullName>
    </submittedName>
</protein>
<proteinExistence type="predicted"/>
<name>A0AAW9R1F5_9CHRO</name>
<comment type="caution">
    <text evidence="1">The sequence shown here is derived from an EMBL/GenBank/DDBJ whole genome shotgun (WGS) entry which is preliminary data.</text>
</comment>
<reference evidence="1 2" key="1">
    <citation type="submission" date="2024-01" db="EMBL/GenBank/DDBJ databases">
        <title>Genomic insights into the taxonomy and metabolism of the cyanobacterium Pannus brasiliensis CCIBt3594.</title>
        <authorList>
            <person name="Machado M."/>
            <person name="Botero N.B."/>
            <person name="Andreote A.P.D."/>
            <person name="Feitosa A.M.T."/>
            <person name="Popin R."/>
            <person name="Sivonen K."/>
            <person name="Fiore M.F."/>
        </authorList>
    </citation>
    <scope>NUCLEOTIDE SEQUENCE [LARGE SCALE GENOMIC DNA]</scope>
    <source>
        <strain evidence="1 2">CCIBt3594</strain>
    </source>
</reference>
<dbReference type="RefSeq" id="WP_332867879.1">
    <property type="nucleotide sequence ID" value="NZ_JBAFSM010000101.1"/>
</dbReference>
<dbReference type="Proteomes" id="UP001328733">
    <property type="component" value="Unassembled WGS sequence"/>
</dbReference>
<organism evidence="1 2">
    <name type="scientific">Pannus brasiliensis CCIBt3594</name>
    <dbReference type="NCBI Taxonomy" id="1427578"/>
    <lineage>
        <taxon>Bacteria</taxon>
        <taxon>Bacillati</taxon>
        <taxon>Cyanobacteriota</taxon>
        <taxon>Cyanophyceae</taxon>
        <taxon>Oscillatoriophycideae</taxon>
        <taxon>Chroococcales</taxon>
        <taxon>Microcystaceae</taxon>
        <taxon>Pannus</taxon>
    </lineage>
</organism>
<accession>A0AAW9R1F5</accession>
<dbReference type="EMBL" id="JBAFSM010000101">
    <property type="protein sequence ID" value="MEG3440408.1"/>
    <property type="molecule type" value="Genomic_DNA"/>
</dbReference>
<evidence type="ECO:0000313" key="2">
    <source>
        <dbReference type="Proteomes" id="UP001328733"/>
    </source>
</evidence>
<dbReference type="AlphaFoldDB" id="A0AAW9R1F5"/>
<sequence length="84" mass="9673">MISGCKETAFVGRSDDGYIQKIEIDINLLPVHRNPCDRGTNPEYFPSRKYFFQRRLERESQEVNDTLPGLPLTLEMPSRSLALT</sequence>